<keyword evidence="2" id="KW-1134">Transmembrane beta strand</keyword>
<dbReference type="Proteomes" id="UP000268007">
    <property type="component" value="Unassembled WGS sequence"/>
</dbReference>
<gene>
    <name evidence="7" type="ORF">BDD43_5750</name>
</gene>
<evidence type="ECO:0000256" key="6">
    <source>
        <dbReference type="SAM" id="SignalP"/>
    </source>
</evidence>
<dbReference type="Gene3D" id="1.20.1600.10">
    <property type="entry name" value="Outer membrane efflux proteins (OEP)"/>
    <property type="match status" value="1"/>
</dbReference>
<evidence type="ECO:0000313" key="8">
    <source>
        <dbReference type="Proteomes" id="UP000268007"/>
    </source>
</evidence>
<proteinExistence type="predicted"/>
<dbReference type="GO" id="GO:0009279">
    <property type="term" value="C:cell outer membrane"/>
    <property type="evidence" value="ECO:0007669"/>
    <property type="project" value="UniProtKB-SubCell"/>
</dbReference>
<feature type="chain" id="PRO_5019756515" evidence="6">
    <location>
        <begin position="24"/>
        <end position="242"/>
    </location>
</feature>
<keyword evidence="3" id="KW-0812">Transmembrane</keyword>
<accession>A0A495JBN8</accession>
<dbReference type="SUPFAM" id="SSF56954">
    <property type="entry name" value="Outer membrane efflux proteins (OEP)"/>
    <property type="match status" value="1"/>
</dbReference>
<dbReference type="GO" id="GO:0015562">
    <property type="term" value="F:efflux transmembrane transporter activity"/>
    <property type="evidence" value="ECO:0007669"/>
    <property type="project" value="InterPro"/>
</dbReference>
<evidence type="ECO:0000256" key="5">
    <source>
        <dbReference type="ARBA" id="ARBA00023237"/>
    </source>
</evidence>
<name>A0A495JBN8_9SPHI</name>
<keyword evidence="4" id="KW-0472">Membrane</keyword>
<comment type="caution">
    <text evidence="7">The sequence shown here is derived from an EMBL/GenBank/DDBJ whole genome shotgun (WGS) entry which is preliminary data.</text>
</comment>
<evidence type="ECO:0000256" key="3">
    <source>
        <dbReference type="ARBA" id="ARBA00022692"/>
    </source>
</evidence>
<sequence length="242" mass="26937">MKKNLAFILFAITLCLPVAKCFAQEGMMNYIDYPLLQKLITEAKKNYPEVKVKQEQANIARTNYKLSKFAWFDALSISYVYNPANTVNVTSNNSVSSTSGSTGNSVNPNIFQGYQAAITLNIGTLIRNPFATKVAKSNYNITLLEQQAYDANIETQISKLYIAYVQQLATLRLRTQNVQDAGTLYTAVKQQFEKQLATFEQYSSSSVAYSSAIQGKIDAESAVLLAKFSLEELVGKKLEEVK</sequence>
<evidence type="ECO:0000313" key="7">
    <source>
        <dbReference type="EMBL" id="RKR85479.1"/>
    </source>
</evidence>
<dbReference type="GO" id="GO:1990281">
    <property type="term" value="C:efflux pump complex"/>
    <property type="evidence" value="ECO:0007669"/>
    <property type="project" value="TreeGrafter"/>
</dbReference>
<dbReference type="AlphaFoldDB" id="A0A495JBN8"/>
<dbReference type="GO" id="GO:0015288">
    <property type="term" value="F:porin activity"/>
    <property type="evidence" value="ECO:0007669"/>
    <property type="project" value="TreeGrafter"/>
</dbReference>
<organism evidence="7 8">
    <name type="scientific">Mucilaginibacter gracilis</name>
    <dbReference type="NCBI Taxonomy" id="423350"/>
    <lineage>
        <taxon>Bacteria</taxon>
        <taxon>Pseudomonadati</taxon>
        <taxon>Bacteroidota</taxon>
        <taxon>Sphingobacteriia</taxon>
        <taxon>Sphingobacteriales</taxon>
        <taxon>Sphingobacteriaceae</taxon>
        <taxon>Mucilaginibacter</taxon>
    </lineage>
</organism>
<reference evidence="7 8" key="1">
    <citation type="submission" date="2018-10" db="EMBL/GenBank/DDBJ databases">
        <title>Genomic Encyclopedia of Archaeal and Bacterial Type Strains, Phase II (KMG-II): from individual species to whole genera.</title>
        <authorList>
            <person name="Goeker M."/>
        </authorList>
    </citation>
    <scope>NUCLEOTIDE SEQUENCE [LARGE SCALE GENOMIC DNA]</scope>
    <source>
        <strain evidence="7 8">DSM 18602</strain>
    </source>
</reference>
<evidence type="ECO:0000256" key="4">
    <source>
        <dbReference type="ARBA" id="ARBA00023136"/>
    </source>
</evidence>
<keyword evidence="5" id="KW-0998">Cell outer membrane</keyword>
<dbReference type="PANTHER" id="PTHR30026">
    <property type="entry name" value="OUTER MEMBRANE PROTEIN TOLC"/>
    <property type="match status" value="1"/>
</dbReference>
<dbReference type="EMBL" id="RBKU01000001">
    <property type="protein sequence ID" value="RKR85479.1"/>
    <property type="molecule type" value="Genomic_DNA"/>
</dbReference>
<protein>
    <submittedName>
        <fullName evidence="7">Outer membrane efflux protein</fullName>
    </submittedName>
</protein>
<dbReference type="PANTHER" id="PTHR30026:SF20">
    <property type="entry name" value="OUTER MEMBRANE PROTEIN TOLC"/>
    <property type="match status" value="1"/>
</dbReference>
<dbReference type="InterPro" id="IPR051906">
    <property type="entry name" value="TolC-like"/>
</dbReference>
<keyword evidence="6" id="KW-0732">Signal</keyword>
<evidence type="ECO:0000256" key="1">
    <source>
        <dbReference type="ARBA" id="ARBA00004442"/>
    </source>
</evidence>
<dbReference type="OrthoDB" id="793488at2"/>
<keyword evidence="8" id="KW-1185">Reference proteome</keyword>
<dbReference type="RefSeq" id="WP_121201525.1">
    <property type="nucleotide sequence ID" value="NZ_RBKU01000001.1"/>
</dbReference>
<comment type="subcellular location">
    <subcellularLocation>
        <location evidence="1">Cell outer membrane</location>
    </subcellularLocation>
</comment>
<feature type="signal peptide" evidence="6">
    <location>
        <begin position="1"/>
        <end position="23"/>
    </location>
</feature>
<evidence type="ECO:0000256" key="2">
    <source>
        <dbReference type="ARBA" id="ARBA00022452"/>
    </source>
</evidence>